<feature type="compositionally biased region" description="Polar residues" evidence="1">
    <location>
        <begin position="984"/>
        <end position="998"/>
    </location>
</feature>
<evidence type="ECO:0008006" key="4">
    <source>
        <dbReference type="Google" id="ProtNLM"/>
    </source>
</evidence>
<feature type="compositionally biased region" description="Basic residues" evidence="1">
    <location>
        <begin position="195"/>
        <end position="205"/>
    </location>
</feature>
<feature type="region of interest" description="Disordered" evidence="1">
    <location>
        <begin position="1090"/>
        <end position="1116"/>
    </location>
</feature>
<feature type="compositionally biased region" description="Basic and acidic residues" evidence="1">
    <location>
        <begin position="1311"/>
        <end position="1321"/>
    </location>
</feature>
<accession>A0ABP0DUS1</accession>
<feature type="compositionally biased region" description="Polar residues" evidence="1">
    <location>
        <begin position="144"/>
        <end position="153"/>
    </location>
</feature>
<feature type="compositionally biased region" description="Basic and acidic residues" evidence="1">
    <location>
        <begin position="1765"/>
        <end position="1879"/>
    </location>
</feature>
<feature type="region of interest" description="Disordered" evidence="1">
    <location>
        <begin position="1630"/>
        <end position="1706"/>
    </location>
</feature>
<feature type="compositionally biased region" description="Low complexity" evidence="1">
    <location>
        <begin position="1672"/>
        <end position="1684"/>
    </location>
</feature>
<feature type="region of interest" description="Disordered" evidence="1">
    <location>
        <begin position="1513"/>
        <end position="1535"/>
    </location>
</feature>
<comment type="caution">
    <text evidence="2">The sequence shown here is derived from an EMBL/GenBank/DDBJ whole genome shotgun (WGS) entry which is preliminary data.</text>
</comment>
<feature type="region of interest" description="Disordered" evidence="1">
    <location>
        <begin position="1360"/>
        <end position="1441"/>
    </location>
</feature>
<feature type="region of interest" description="Disordered" evidence="1">
    <location>
        <begin position="1765"/>
        <end position="1924"/>
    </location>
</feature>
<feature type="compositionally biased region" description="Polar residues" evidence="1">
    <location>
        <begin position="820"/>
        <end position="841"/>
    </location>
</feature>
<feature type="compositionally biased region" description="Low complexity" evidence="1">
    <location>
        <begin position="118"/>
        <end position="128"/>
    </location>
</feature>
<reference evidence="2 3" key="1">
    <citation type="submission" date="2024-01" db="EMBL/GenBank/DDBJ databases">
        <authorList>
            <person name="Allen C."/>
            <person name="Tagirdzhanova G."/>
        </authorList>
    </citation>
    <scope>NUCLEOTIDE SEQUENCE [LARGE SCALE GENOMIC DNA]</scope>
    <source>
        <strain evidence="2 3">CBS 119000</strain>
    </source>
</reference>
<gene>
    <name evidence="2" type="ORF">SEPCBS119000_004925</name>
</gene>
<evidence type="ECO:0000256" key="1">
    <source>
        <dbReference type="SAM" id="MobiDB-lite"/>
    </source>
</evidence>
<keyword evidence="3" id="KW-1185">Reference proteome</keyword>
<feature type="region of interest" description="Disordered" evidence="1">
    <location>
        <begin position="1486"/>
        <end position="1505"/>
    </location>
</feature>
<feature type="region of interest" description="Disordered" evidence="1">
    <location>
        <begin position="1547"/>
        <end position="1614"/>
    </location>
</feature>
<evidence type="ECO:0000313" key="2">
    <source>
        <dbReference type="EMBL" id="CAK7272058.1"/>
    </source>
</evidence>
<feature type="region of interest" description="Disordered" evidence="1">
    <location>
        <begin position="808"/>
        <end position="841"/>
    </location>
</feature>
<feature type="compositionally biased region" description="Basic and acidic residues" evidence="1">
    <location>
        <begin position="2174"/>
        <end position="2185"/>
    </location>
</feature>
<feature type="region of interest" description="Disordered" evidence="1">
    <location>
        <begin position="685"/>
        <end position="715"/>
    </location>
</feature>
<organism evidence="2 3">
    <name type="scientific">Sporothrix epigloea</name>
    <dbReference type="NCBI Taxonomy" id="1892477"/>
    <lineage>
        <taxon>Eukaryota</taxon>
        <taxon>Fungi</taxon>
        <taxon>Dikarya</taxon>
        <taxon>Ascomycota</taxon>
        <taxon>Pezizomycotina</taxon>
        <taxon>Sordariomycetes</taxon>
        <taxon>Sordariomycetidae</taxon>
        <taxon>Ophiostomatales</taxon>
        <taxon>Ophiostomataceae</taxon>
        <taxon>Sporothrix</taxon>
    </lineage>
</organism>
<feature type="compositionally biased region" description="Polar residues" evidence="1">
    <location>
        <begin position="19"/>
        <end position="40"/>
    </location>
</feature>
<feature type="compositionally biased region" description="Basic and acidic residues" evidence="1">
    <location>
        <begin position="617"/>
        <end position="638"/>
    </location>
</feature>
<feature type="region of interest" description="Disordered" evidence="1">
    <location>
        <begin position="2018"/>
        <end position="2037"/>
    </location>
</feature>
<dbReference type="EMBL" id="CAWUON010000082">
    <property type="protein sequence ID" value="CAK7272058.1"/>
    <property type="molecule type" value="Genomic_DNA"/>
</dbReference>
<dbReference type="Proteomes" id="UP001642502">
    <property type="component" value="Unassembled WGS sequence"/>
</dbReference>
<proteinExistence type="predicted"/>
<feature type="region of interest" description="Disordered" evidence="1">
    <location>
        <begin position="538"/>
        <end position="653"/>
    </location>
</feature>
<feature type="compositionally biased region" description="Acidic residues" evidence="1">
    <location>
        <begin position="1405"/>
        <end position="1425"/>
    </location>
</feature>
<name>A0ABP0DUS1_9PEZI</name>
<feature type="compositionally biased region" description="Basic and acidic residues" evidence="1">
    <location>
        <begin position="1547"/>
        <end position="1559"/>
    </location>
</feature>
<protein>
    <recommendedName>
        <fullName evidence="4">Involucrin repeat protein</fullName>
    </recommendedName>
</protein>
<feature type="compositionally biased region" description="Low complexity" evidence="1">
    <location>
        <begin position="808"/>
        <end position="818"/>
    </location>
</feature>
<feature type="region of interest" description="Disordered" evidence="1">
    <location>
        <begin position="1237"/>
        <end position="1257"/>
    </location>
</feature>
<feature type="region of interest" description="Disordered" evidence="1">
    <location>
        <begin position="2162"/>
        <end position="2186"/>
    </location>
</feature>
<feature type="region of interest" description="Disordered" evidence="1">
    <location>
        <begin position="1"/>
        <end position="42"/>
    </location>
</feature>
<feature type="compositionally biased region" description="Basic and acidic residues" evidence="1">
    <location>
        <begin position="1586"/>
        <end position="1602"/>
    </location>
</feature>
<feature type="compositionally biased region" description="Acidic residues" evidence="1">
    <location>
        <begin position="1911"/>
        <end position="1921"/>
    </location>
</feature>
<feature type="region of interest" description="Disordered" evidence="1">
    <location>
        <begin position="81"/>
        <end position="341"/>
    </location>
</feature>
<feature type="region of interest" description="Disordered" evidence="1">
    <location>
        <begin position="1275"/>
        <end position="1342"/>
    </location>
</feature>
<sequence length="2247" mass="246048">MDSPRGSSPDPLSERDNDGTLTFTLPSAQRITRSQRSDSMYSLDVRNKMQPSRFSSPRKQTFRLAVGSDASPQNIRVTVETESGTPGRALTNFAKHNTDKGFDSGTRQRVNRRLFANSTSTPPSSSLLYANGTVNSSHRRQRSPLPTGNTVAAGSSRKRARLSTTTTKVPLRGLSDDDDDDGVAGNETTAAATPKAKRRRPRRSGTPKPVTTRAVDSSSPRHASPVISNMPPPPIQARRRPRAATPKAEELTDLEELASLETTPVMPGPNKRASGAGHASSGTPRAAQSTPARSRAKRVTKRTPNPTSRASARPAFSGSGTESVTSSLLSKRGRGRLRRQAMAPDEMAVIVENKLEEQQNQTAAASAAASASPDPIMDEGNDLIDAHAFYAPTPLSTRRLRATVSPAPTSLSSVDLISVQTPARPNPPTKVTSPTSNTDEEAVLQFLHNQADEQAKESTGDKFAYGAPTAMDYFGDVGMQDYGSPDTAVSFWKSAGAELTSPPGLVAAGTDDNELQTPRLPSFTKNTLAHVKDNIPEKPAETAPAEASALDQDHSEDDLAPTVTRSDAAESYSNRPLYSEDIHAKTPQVVRSRATASDAKAMSSTWAEPPTLAVANDPHKAAETSDTRAVLDSRRQETMRPGSPTSRRRDQSDLIHFSNVDSPLVQEAGQSFSGHHEPQLAQSELTAADRDSDDDTDVTHPESADDVDTESQPGSAVVMDGVTKTNFRDMDTIAKGEDFSMIGMESLQASFQVSHAPLPEMGEMTSRIVNRSLQYVRQGSQHGRHDNENSDKDGLSYLGFLYDSNSSTPAPASSNLPLTRSETNQTPNKATSGVATSSPQENDVVLQHLPAAKSDSPRKRTGPLREYIARKSIRDAREATAPSVLAADMPSPRLRYGTSSPPTELPQQKQAYDDSFSEIPDSVLEAVSLETTKTDAPFYSRQQAELTGQVMTGPAADESPNISEGPRQRSGVYINAATEHGENTLQTQQEAEITSSPPVFSASPKQAMPGQASKQRLHHSHGSRVTPVGFSSPRYPITSGSNDHLRVPPESFRPSLSPIVRAGRALQSVTSDPPTPRENEGYLRSPFHSSVARDTQSPAAGQGQDSSSLEPTPAVNESPIHDQLLREQEEMMEALTASADHAELVAALDNAVRGDVEQVAERSAEVLQEADNAFDEITRTQQLLPAAGTPSQPSQPSPLSISRAAWDMAKVPFSGIKQLIISGAQIISPSLRQPVESSRSAALGSHRSPVSDHAASPTLAPVSVAKSIQVTRDIQPSLQKRSASEAGLDIAHNTEPRDSSAELQPRSAKRLRVETSLRFHDPQSSAGSGNGERPWQSYPHRMDSFAGPVTSFATKLASRAPYHTNGNSTNSKEPSDNEIDDEDFDHHEADEEEAGSQAMMGEADSAAENEAIEIESDLEDDEEGMGADAAGLPEAARVTDSSRPSIPFLASEANSTQYGSDVILSMINDISGEGQDVDAVHNAEQDERGGLDMTQDDLVLNTPALPTSFRQREQGAEANEMSNFDNTDQEDEDEDEDIWFNEADRTQRDLAKEQPERTASRPVALASTTPMQGHGPTHAQGGSVRHPQDGARDRVAGAKDSRLPPLSTGKPQSATKRFLLDEFFSSPMVLPKQLPPTSEQNMRFNEESRRKAVGQYLEHERRREARDTAQTSPRAVASRSSSSALEAVNKERSPKQLPEQSTAVMSDREWEAMLARGRAMGNRRPALGDSRKLLDEDVIDIVVDGKYDNIEREVEEELLLVAAQRAEDKRRAERSRLERDRRQGEALEARRRETARKELERQAEHQREIEREREREREAALRLEAERESLRQKEIEREREHELEAERYTARQRETESRRKMEREAEKAEEEALRVRLAEQAEQAGLASRQHTPQAAARQLESADTSYDYANDTEDSGEEQEEASRSFLFADENTSHLDESSFLTPILKPLPAKTASPTKSCIRPMTKPKTPGRVVEFTSSTMTGGPDASMHGPENPSNAHLLFAEHFGLDTPIRVPSPSHTPATAREDNNDAAQIPSAGDRVHGWYSEEIPEGSAAMEQPRQQQRPYEVDQQVSDMMLSDTHEISAPPSYQQAPRHDVASASSGWPHFFPAQSIGHAQRQTPLATKQLPERDWQLDDWLLLNKVLQTYRREGALNFSLKHRPHQIRQQQTPQRLHNEAPAEDGERPASSLLNKVVHTRAIAMLVKSWHIDVVHVFMARSGHVWNEHYLMRRLFSLLMSEQRRGVFQC</sequence>
<feature type="compositionally biased region" description="Polar residues" evidence="1">
    <location>
        <begin position="280"/>
        <end position="292"/>
    </location>
</feature>
<feature type="region of interest" description="Disordered" evidence="1">
    <location>
        <begin position="1953"/>
        <end position="1975"/>
    </location>
</feature>
<feature type="compositionally biased region" description="Polar residues" evidence="1">
    <location>
        <begin position="1092"/>
        <end position="1110"/>
    </location>
</feature>
<feature type="region of interest" description="Disordered" evidence="1">
    <location>
        <begin position="984"/>
        <end position="1055"/>
    </location>
</feature>
<evidence type="ECO:0000313" key="3">
    <source>
        <dbReference type="Proteomes" id="UP001642502"/>
    </source>
</evidence>
<feature type="compositionally biased region" description="Basic and acidic residues" evidence="1">
    <location>
        <begin position="1657"/>
        <end position="1667"/>
    </location>
</feature>